<dbReference type="Gene3D" id="3.30.710.10">
    <property type="entry name" value="Potassium Channel Kv1.1, Chain A"/>
    <property type="match status" value="1"/>
</dbReference>
<name>A0A835ARC9_9POAL</name>
<organism evidence="4 5">
    <name type="scientific">Digitaria exilis</name>
    <dbReference type="NCBI Taxonomy" id="1010633"/>
    <lineage>
        <taxon>Eukaryota</taxon>
        <taxon>Viridiplantae</taxon>
        <taxon>Streptophyta</taxon>
        <taxon>Embryophyta</taxon>
        <taxon>Tracheophyta</taxon>
        <taxon>Spermatophyta</taxon>
        <taxon>Magnoliopsida</taxon>
        <taxon>Liliopsida</taxon>
        <taxon>Poales</taxon>
        <taxon>Poaceae</taxon>
        <taxon>PACMAD clade</taxon>
        <taxon>Panicoideae</taxon>
        <taxon>Panicodae</taxon>
        <taxon>Paniceae</taxon>
        <taxon>Anthephorinae</taxon>
        <taxon>Digitaria</taxon>
    </lineage>
</organism>
<dbReference type="Pfam" id="PF01466">
    <property type="entry name" value="Skp1"/>
    <property type="match status" value="1"/>
</dbReference>
<comment type="pathway">
    <text evidence="1">Protein modification; protein ubiquitination.</text>
</comment>
<feature type="domain" description="SKP1 component dimerisation" evidence="3">
    <location>
        <begin position="211"/>
        <end position="258"/>
    </location>
</feature>
<protein>
    <recommendedName>
        <fullName evidence="3">SKP1 component dimerisation domain-containing protein</fullName>
    </recommendedName>
</protein>
<reference evidence="4" key="1">
    <citation type="submission" date="2020-07" db="EMBL/GenBank/DDBJ databases">
        <title>Genome sequence and genetic diversity analysis of an under-domesticated orphan crop, white fonio (Digitaria exilis).</title>
        <authorList>
            <person name="Bennetzen J.L."/>
            <person name="Chen S."/>
            <person name="Ma X."/>
            <person name="Wang X."/>
            <person name="Yssel A.E.J."/>
            <person name="Chaluvadi S.R."/>
            <person name="Johnson M."/>
            <person name="Gangashetty P."/>
            <person name="Hamidou F."/>
            <person name="Sanogo M.D."/>
            <person name="Zwaenepoel A."/>
            <person name="Wallace J."/>
            <person name="Van De Peer Y."/>
            <person name="Van Deynze A."/>
        </authorList>
    </citation>
    <scope>NUCLEOTIDE SEQUENCE</scope>
    <source>
        <tissue evidence="4">Leaves</tissue>
    </source>
</reference>
<dbReference type="InterPro" id="IPR036296">
    <property type="entry name" value="SKP1-like_dim_sf"/>
</dbReference>
<dbReference type="PANTHER" id="PTHR11165">
    <property type="entry name" value="SKP1"/>
    <property type="match status" value="1"/>
</dbReference>
<proteinExistence type="predicted"/>
<feature type="compositionally biased region" description="Basic and acidic residues" evidence="2">
    <location>
        <begin position="107"/>
        <end position="121"/>
    </location>
</feature>
<gene>
    <name evidence="4" type="ORF">HU200_056353</name>
</gene>
<dbReference type="SUPFAM" id="SSF81382">
    <property type="entry name" value="Skp1 dimerisation domain-like"/>
    <property type="match status" value="1"/>
</dbReference>
<evidence type="ECO:0000313" key="5">
    <source>
        <dbReference type="Proteomes" id="UP000636709"/>
    </source>
</evidence>
<dbReference type="GO" id="GO:0006511">
    <property type="term" value="P:ubiquitin-dependent protein catabolic process"/>
    <property type="evidence" value="ECO:0007669"/>
    <property type="project" value="InterPro"/>
</dbReference>
<feature type="region of interest" description="Disordered" evidence="2">
    <location>
        <begin position="1"/>
        <end position="73"/>
    </location>
</feature>
<dbReference type="InterPro" id="IPR016897">
    <property type="entry name" value="SKP1"/>
</dbReference>
<evidence type="ECO:0000259" key="3">
    <source>
        <dbReference type="Pfam" id="PF01466"/>
    </source>
</evidence>
<feature type="region of interest" description="Disordered" evidence="2">
    <location>
        <begin position="85"/>
        <end position="122"/>
    </location>
</feature>
<accession>A0A835ARC9</accession>
<dbReference type="AlphaFoldDB" id="A0A835ARC9"/>
<evidence type="ECO:0000256" key="2">
    <source>
        <dbReference type="SAM" id="MobiDB-lite"/>
    </source>
</evidence>
<dbReference type="EMBL" id="JACEFO010002381">
    <property type="protein sequence ID" value="KAF8662159.1"/>
    <property type="molecule type" value="Genomic_DNA"/>
</dbReference>
<keyword evidence="5" id="KW-1185">Reference proteome</keyword>
<evidence type="ECO:0000313" key="4">
    <source>
        <dbReference type="EMBL" id="KAF8662159.1"/>
    </source>
</evidence>
<comment type="caution">
    <text evidence="4">The sequence shown here is derived from an EMBL/GenBank/DDBJ whole genome shotgun (WGS) entry which is preliminary data.</text>
</comment>
<feature type="compositionally biased region" description="Acidic residues" evidence="2">
    <location>
        <begin position="29"/>
        <end position="41"/>
    </location>
</feature>
<dbReference type="InterPro" id="IPR016072">
    <property type="entry name" value="Skp1_comp_dimer"/>
</dbReference>
<dbReference type="InterPro" id="IPR011333">
    <property type="entry name" value="SKP1/BTB/POZ_sf"/>
</dbReference>
<sequence>MGVNATDEEKERGAMAPKNGDTGVKASDEENGAAEEVEGTDVLEKGEKAATSADEENGGTAEGKGKLSEEAELELLEEAEWKWRIAAPADGEEEPKPMRERRRWRSTRREAGAAADTEREVTAPAAKELAVEKPIFFFSAAAVGNKIDLVSSEGKLSEEAVCKLSEEAEWNLNATESEKKTLAEWDRKLVDDLTQDALYDLIQAANFLDVKGLLEATCQKVADMIKGKTPAQIRSIFHIANEFTKEEEAEMREESPWAFED</sequence>
<evidence type="ECO:0000256" key="1">
    <source>
        <dbReference type="ARBA" id="ARBA00004906"/>
    </source>
</evidence>
<dbReference type="OrthoDB" id="2342932at2759"/>
<dbReference type="Proteomes" id="UP000636709">
    <property type="component" value="Unassembled WGS sequence"/>
</dbReference>